<protein>
    <submittedName>
        <fullName evidence="1">Uncharacterized protein</fullName>
    </submittedName>
</protein>
<proteinExistence type="predicted"/>
<keyword evidence="2" id="KW-1185">Reference proteome</keyword>
<gene>
    <name evidence="1" type="ORF">INT45_003765</name>
</gene>
<comment type="caution">
    <text evidence="1">The sequence shown here is derived from an EMBL/GenBank/DDBJ whole genome shotgun (WGS) entry which is preliminary data.</text>
</comment>
<evidence type="ECO:0000313" key="2">
    <source>
        <dbReference type="Proteomes" id="UP000646827"/>
    </source>
</evidence>
<dbReference type="OrthoDB" id="2289105at2759"/>
<organism evidence="1 2">
    <name type="scientific">Circinella minor</name>
    <dbReference type="NCBI Taxonomy" id="1195481"/>
    <lineage>
        <taxon>Eukaryota</taxon>
        <taxon>Fungi</taxon>
        <taxon>Fungi incertae sedis</taxon>
        <taxon>Mucoromycota</taxon>
        <taxon>Mucoromycotina</taxon>
        <taxon>Mucoromycetes</taxon>
        <taxon>Mucorales</taxon>
        <taxon>Lichtheimiaceae</taxon>
        <taxon>Circinella</taxon>
    </lineage>
</organism>
<dbReference type="Proteomes" id="UP000646827">
    <property type="component" value="Unassembled WGS sequence"/>
</dbReference>
<sequence>MLIKKQWRTITNKKQQQRINKTLSNLGVKEYLKNLLENVPYEDFMKELWSNDVSVNNEIGTKLVNIIKYAMTTFHLATKSIASTSASHERTYFIEYIIPGLKALAG</sequence>
<dbReference type="EMBL" id="JAEPRB010000040">
    <property type="protein sequence ID" value="KAG2224625.1"/>
    <property type="molecule type" value="Genomic_DNA"/>
</dbReference>
<accession>A0A8H7S9M4</accession>
<evidence type="ECO:0000313" key="1">
    <source>
        <dbReference type="EMBL" id="KAG2224625.1"/>
    </source>
</evidence>
<dbReference type="AlphaFoldDB" id="A0A8H7S9M4"/>
<name>A0A8H7S9M4_9FUNG</name>
<reference evidence="1 2" key="1">
    <citation type="submission" date="2020-12" db="EMBL/GenBank/DDBJ databases">
        <title>Metabolic potential, ecology and presence of endohyphal bacteria is reflected in genomic diversity of Mucoromycotina.</title>
        <authorList>
            <person name="Muszewska A."/>
            <person name="Okrasinska A."/>
            <person name="Steczkiewicz K."/>
            <person name="Drgas O."/>
            <person name="Orlowska M."/>
            <person name="Perlinska-Lenart U."/>
            <person name="Aleksandrzak-Piekarczyk T."/>
            <person name="Szatraj K."/>
            <person name="Zielenkiewicz U."/>
            <person name="Pilsyk S."/>
            <person name="Malc E."/>
            <person name="Mieczkowski P."/>
            <person name="Kruszewska J.S."/>
            <person name="Biernat P."/>
            <person name="Pawlowska J."/>
        </authorList>
    </citation>
    <scope>NUCLEOTIDE SEQUENCE [LARGE SCALE GENOMIC DNA]</scope>
    <source>
        <strain evidence="1 2">CBS 142.35</strain>
    </source>
</reference>